<accession>A0A2G0CCC5</accession>
<evidence type="ECO:0000313" key="3">
    <source>
        <dbReference type="Proteomes" id="UP000226437"/>
    </source>
</evidence>
<dbReference type="InterPro" id="IPR009325">
    <property type="entry name" value="DUF983"/>
</dbReference>
<feature type="transmembrane region" description="Helical" evidence="1">
    <location>
        <begin position="81"/>
        <end position="102"/>
    </location>
</feature>
<evidence type="ECO:0000256" key="1">
    <source>
        <dbReference type="SAM" id="Phobius"/>
    </source>
</evidence>
<keyword evidence="3" id="KW-1185">Reference proteome</keyword>
<name>A0A2G0CCC5_9BACT</name>
<gene>
    <name evidence="2" type="ORF">CGL56_14420</name>
</gene>
<proteinExistence type="predicted"/>
<protein>
    <submittedName>
        <fullName evidence="2">DUF983 domain-containing protein</fullName>
    </submittedName>
</protein>
<dbReference type="Proteomes" id="UP000226437">
    <property type="component" value="Unassembled WGS sequence"/>
</dbReference>
<comment type="caution">
    <text evidence="2">The sequence shown here is derived from an EMBL/GenBank/DDBJ whole genome shotgun (WGS) entry which is preliminary data.</text>
</comment>
<evidence type="ECO:0000313" key="2">
    <source>
        <dbReference type="EMBL" id="PHK97626.1"/>
    </source>
</evidence>
<sequence length="140" mass="15774">MASKFYSIFALKCPTCHRGDLFSTPSFSFREPFAQYTHCPACAQPYFPEPGFYYGAMFISYIGSGFFCLGVVMFLRWVLDWSMFASFAALLAIVAILFVWWFRVARSAYLNLVYGFKPEVAAAVDAGKLEVAPPKTVNHT</sequence>
<reference evidence="2 3" key="1">
    <citation type="submission" date="2017-10" db="EMBL/GenBank/DDBJ databases">
        <title>The draft genome sequence of Lewinella marina KCTC 32374.</title>
        <authorList>
            <person name="Wang K."/>
        </authorList>
    </citation>
    <scope>NUCLEOTIDE SEQUENCE [LARGE SCALE GENOMIC DNA]</scope>
    <source>
        <strain evidence="2 3">MKG-38</strain>
    </source>
</reference>
<feature type="transmembrane region" description="Helical" evidence="1">
    <location>
        <begin position="52"/>
        <end position="75"/>
    </location>
</feature>
<organism evidence="2 3">
    <name type="scientific">Neolewinella marina</name>
    <dbReference type="NCBI Taxonomy" id="438751"/>
    <lineage>
        <taxon>Bacteria</taxon>
        <taxon>Pseudomonadati</taxon>
        <taxon>Bacteroidota</taxon>
        <taxon>Saprospiria</taxon>
        <taxon>Saprospirales</taxon>
        <taxon>Lewinellaceae</taxon>
        <taxon>Neolewinella</taxon>
    </lineage>
</organism>
<keyword evidence="1" id="KW-1133">Transmembrane helix</keyword>
<dbReference type="EMBL" id="PDLO01000007">
    <property type="protein sequence ID" value="PHK97626.1"/>
    <property type="molecule type" value="Genomic_DNA"/>
</dbReference>
<dbReference type="AlphaFoldDB" id="A0A2G0CCC5"/>
<dbReference type="Pfam" id="PF06170">
    <property type="entry name" value="DUF983"/>
    <property type="match status" value="1"/>
</dbReference>
<dbReference type="OrthoDB" id="9790326at2"/>
<dbReference type="RefSeq" id="WP_099107280.1">
    <property type="nucleotide sequence ID" value="NZ_JAATJF010000005.1"/>
</dbReference>
<keyword evidence="1" id="KW-0812">Transmembrane</keyword>
<keyword evidence="1" id="KW-0472">Membrane</keyword>